<feature type="transmembrane region" description="Helical" evidence="2">
    <location>
        <begin position="450"/>
        <end position="470"/>
    </location>
</feature>
<feature type="transmembrane region" description="Helical" evidence="2">
    <location>
        <begin position="558"/>
        <end position="576"/>
    </location>
</feature>
<evidence type="ECO:0000313" key="4">
    <source>
        <dbReference type="Proteomes" id="UP001165122"/>
    </source>
</evidence>
<feature type="transmembrane region" description="Helical" evidence="2">
    <location>
        <begin position="528"/>
        <end position="546"/>
    </location>
</feature>
<proteinExistence type="predicted"/>
<accession>A0A9W7FJK5</accession>
<keyword evidence="2" id="KW-0472">Membrane</keyword>
<feature type="transmembrane region" description="Helical" evidence="2">
    <location>
        <begin position="319"/>
        <end position="340"/>
    </location>
</feature>
<name>A0A9W7FJK5_9STRA</name>
<evidence type="ECO:0000313" key="3">
    <source>
        <dbReference type="EMBL" id="GMI13689.1"/>
    </source>
</evidence>
<dbReference type="Proteomes" id="UP001165122">
    <property type="component" value="Unassembled WGS sequence"/>
</dbReference>
<feature type="transmembrane region" description="Helical" evidence="2">
    <location>
        <begin position="352"/>
        <end position="370"/>
    </location>
</feature>
<feature type="transmembrane region" description="Helical" evidence="2">
    <location>
        <begin position="493"/>
        <end position="516"/>
    </location>
</feature>
<dbReference type="AlphaFoldDB" id="A0A9W7FJK5"/>
<organism evidence="3 4">
    <name type="scientific">Triparma laevis f. longispina</name>
    <dbReference type="NCBI Taxonomy" id="1714387"/>
    <lineage>
        <taxon>Eukaryota</taxon>
        <taxon>Sar</taxon>
        <taxon>Stramenopiles</taxon>
        <taxon>Ochrophyta</taxon>
        <taxon>Bolidophyceae</taxon>
        <taxon>Parmales</taxon>
        <taxon>Triparmaceae</taxon>
        <taxon>Triparma</taxon>
    </lineage>
</organism>
<reference evidence="4" key="1">
    <citation type="journal article" date="2023" name="Commun. Biol.">
        <title>Genome analysis of Parmales, the sister group of diatoms, reveals the evolutionary specialization of diatoms from phago-mixotrophs to photoautotrophs.</title>
        <authorList>
            <person name="Ban H."/>
            <person name="Sato S."/>
            <person name="Yoshikawa S."/>
            <person name="Yamada K."/>
            <person name="Nakamura Y."/>
            <person name="Ichinomiya M."/>
            <person name="Sato N."/>
            <person name="Blanc-Mathieu R."/>
            <person name="Endo H."/>
            <person name="Kuwata A."/>
            <person name="Ogata H."/>
        </authorList>
    </citation>
    <scope>NUCLEOTIDE SEQUENCE [LARGE SCALE GENOMIC DNA]</scope>
    <source>
        <strain evidence="4">NIES 3700</strain>
    </source>
</reference>
<dbReference type="EMBL" id="BRXW01000197">
    <property type="protein sequence ID" value="GMI13689.1"/>
    <property type="molecule type" value="Genomic_DNA"/>
</dbReference>
<evidence type="ECO:0000256" key="1">
    <source>
        <dbReference type="SAM" id="MobiDB-lite"/>
    </source>
</evidence>
<keyword evidence="2" id="KW-1133">Transmembrane helix</keyword>
<evidence type="ECO:0000256" key="2">
    <source>
        <dbReference type="SAM" id="Phobius"/>
    </source>
</evidence>
<feature type="region of interest" description="Disordered" evidence="1">
    <location>
        <begin position="65"/>
        <end position="93"/>
    </location>
</feature>
<gene>
    <name evidence="3" type="ORF">TrLO_g3306</name>
</gene>
<sequence>MSLLPPNSLQTKEMLDAFLSTSFNRFLQTKAIGDTIDPEHAKSLASALLAYVTSTENLNVAFQREIPDPETVPTNSDTSADDPLPAPSTKNTTPALTAFSSVGKVLSSRTTITHLKGARIIPYLDETSTALSVLNSPEAASYITNHNKDLDIENETILHMDNVVQKYSLAEDEMITNALGLLSGMKMEGAIPFKDFKTTLSTTRYLKGFYNSNKGDIYTLANFTIRGDHSQVAARVSNYYYYSQNLAFGNPKEQSIDDQQFLEIPNQHSAVLWSAVDHWIAQNDALVDFKKEHPWMRPFFVQLAQYNLSTSNLGLRLRVFGGAVLSVIDLVTDIYMTVQFFNTDSQQSYGKINAVLIGLTIFIQILVAYAQNSKKLTHFLPDTACILTGFKPALDAYRVGSGVEKEEYQFLTPLAEMTVCKCTEFVFEAVPSSVVQIFALLLAKEKKLDALISILVSAATIAFSSSMISYDFDTSPDKRHKNPAFYGYVPDKAISRAVCFFSLMAFTYAHVLLLTFSCALLAIMNPLYLIYFLSIDMALFFIFKIATRDFFYFVNLRGFVRFIVSLLMRFCAKIMANFTLMIQLRHPCEVGGRWGDELLKPWTLQNWDRWEEERPAWFTDAWVECVPNEFIPFDWRVKYKKTKGRVECQKTMFKRAASFKKHH</sequence>
<protein>
    <submittedName>
        <fullName evidence="3">Uncharacterized protein</fullName>
    </submittedName>
</protein>
<keyword evidence="4" id="KW-1185">Reference proteome</keyword>
<comment type="caution">
    <text evidence="3">The sequence shown here is derived from an EMBL/GenBank/DDBJ whole genome shotgun (WGS) entry which is preliminary data.</text>
</comment>
<keyword evidence="2" id="KW-0812">Transmembrane</keyword>